<protein>
    <submittedName>
        <fullName evidence="2">Uncharacterized protein</fullName>
    </submittedName>
</protein>
<feature type="compositionally biased region" description="Polar residues" evidence="1">
    <location>
        <begin position="330"/>
        <end position="341"/>
    </location>
</feature>
<keyword evidence="3" id="KW-1185">Reference proteome</keyword>
<feature type="region of interest" description="Disordered" evidence="1">
    <location>
        <begin position="303"/>
        <end position="362"/>
    </location>
</feature>
<evidence type="ECO:0000313" key="3">
    <source>
        <dbReference type="Proteomes" id="UP000772434"/>
    </source>
</evidence>
<evidence type="ECO:0000313" key="2">
    <source>
        <dbReference type="EMBL" id="KAF9060978.1"/>
    </source>
</evidence>
<evidence type="ECO:0000256" key="1">
    <source>
        <dbReference type="SAM" id="MobiDB-lite"/>
    </source>
</evidence>
<name>A0A9P5U0W8_9AGAR</name>
<dbReference type="Proteomes" id="UP000772434">
    <property type="component" value="Unassembled WGS sequence"/>
</dbReference>
<organism evidence="2 3">
    <name type="scientific">Rhodocollybia butyracea</name>
    <dbReference type="NCBI Taxonomy" id="206335"/>
    <lineage>
        <taxon>Eukaryota</taxon>
        <taxon>Fungi</taxon>
        <taxon>Dikarya</taxon>
        <taxon>Basidiomycota</taxon>
        <taxon>Agaricomycotina</taxon>
        <taxon>Agaricomycetes</taxon>
        <taxon>Agaricomycetidae</taxon>
        <taxon>Agaricales</taxon>
        <taxon>Marasmiineae</taxon>
        <taxon>Omphalotaceae</taxon>
        <taxon>Rhodocollybia</taxon>
    </lineage>
</organism>
<accession>A0A9P5U0W8</accession>
<comment type="caution">
    <text evidence="2">The sequence shown here is derived from an EMBL/GenBank/DDBJ whole genome shotgun (WGS) entry which is preliminary data.</text>
</comment>
<sequence length="362" mass="40456">MKDNLEVASNTQMYPPRFNFNKTTPRRLPLKGILFGLKYLRDGYTIIFRPYSSSQVNSFSIRGPDNFQETITFAQSIRNVAIGRANVGAPCVQFTTKALDSQSSHRTLFPGIGRKWSDDFQQGGKTFYPRWKHHLMFLGVLGCKGTVTIKFDTRDNTWSHETFDEFRFLCKNAAQNYTWDKAFKAAGVSQDDLIANGKPRAMNTEYQSGKMSSNSPGQSSKASLKFKKIKLSDVDPPTKRRKTSPICPRSFVWKYPTTMKETPGSESTTRAHNTPSGNTPTATKEISGSELTTRIINTEPELDLSSSELNKHPENTILPIVPPSGPRPQPNKTRSSGSTSKAAVPNKTIRPKKVSKTDQMSD</sequence>
<dbReference type="EMBL" id="JADNRY010000219">
    <property type="protein sequence ID" value="KAF9060978.1"/>
    <property type="molecule type" value="Genomic_DNA"/>
</dbReference>
<proteinExistence type="predicted"/>
<dbReference type="AlphaFoldDB" id="A0A9P5U0W8"/>
<feature type="compositionally biased region" description="Pro residues" evidence="1">
    <location>
        <begin position="320"/>
        <end position="329"/>
    </location>
</feature>
<gene>
    <name evidence="2" type="ORF">BDP27DRAFT_1370055</name>
</gene>
<dbReference type="OrthoDB" id="10667852at2759"/>
<reference evidence="2" key="1">
    <citation type="submission" date="2020-11" db="EMBL/GenBank/DDBJ databases">
        <authorList>
            <consortium name="DOE Joint Genome Institute"/>
            <person name="Ahrendt S."/>
            <person name="Riley R."/>
            <person name="Andreopoulos W."/>
            <person name="Labutti K."/>
            <person name="Pangilinan J."/>
            <person name="Ruiz-Duenas F.J."/>
            <person name="Barrasa J.M."/>
            <person name="Sanchez-Garcia M."/>
            <person name="Camarero S."/>
            <person name="Miyauchi S."/>
            <person name="Serrano A."/>
            <person name="Linde D."/>
            <person name="Babiker R."/>
            <person name="Drula E."/>
            <person name="Ayuso-Fernandez I."/>
            <person name="Pacheco R."/>
            <person name="Padilla G."/>
            <person name="Ferreira P."/>
            <person name="Barriuso J."/>
            <person name="Kellner H."/>
            <person name="Castanera R."/>
            <person name="Alfaro M."/>
            <person name="Ramirez L."/>
            <person name="Pisabarro A.G."/>
            <person name="Kuo A."/>
            <person name="Tritt A."/>
            <person name="Lipzen A."/>
            <person name="He G."/>
            <person name="Yan M."/>
            <person name="Ng V."/>
            <person name="Cullen D."/>
            <person name="Martin F."/>
            <person name="Rosso M.-N."/>
            <person name="Henrissat B."/>
            <person name="Hibbett D."/>
            <person name="Martinez A.T."/>
            <person name="Grigoriev I.V."/>
        </authorList>
    </citation>
    <scope>NUCLEOTIDE SEQUENCE</scope>
    <source>
        <strain evidence="2">AH 40177</strain>
    </source>
</reference>
<feature type="region of interest" description="Disordered" evidence="1">
    <location>
        <begin position="257"/>
        <end position="287"/>
    </location>
</feature>
<feature type="compositionally biased region" description="Polar residues" evidence="1">
    <location>
        <begin position="264"/>
        <end position="287"/>
    </location>
</feature>